<gene>
    <name evidence="2" type="ORF">PAMC26577_24160</name>
</gene>
<feature type="compositionally biased region" description="Polar residues" evidence="1">
    <location>
        <begin position="174"/>
        <end position="185"/>
    </location>
</feature>
<protein>
    <submittedName>
        <fullName evidence="2">Uncharacterized protein</fullName>
    </submittedName>
</protein>
<reference evidence="2 3" key="1">
    <citation type="submission" date="2017-03" db="EMBL/GenBank/DDBJ databases">
        <title>Genome analysis of strain PAMC 26577.</title>
        <authorList>
            <person name="Oh H.-M."/>
            <person name="Yang J.-A."/>
        </authorList>
    </citation>
    <scope>NUCLEOTIDE SEQUENCE [LARGE SCALE GENOMIC DNA]</scope>
    <source>
        <strain evidence="2 3">PAMC 26577</strain>
    </source>
</reference>
<dbReference type="AlphaFoldDB" id="A0A242MK63"/>
<organism evidence="2 3">
    <name type="scientific">Caballeronia sordidicola</name>
    <name type="common">Burkholderia sordidicola</name>
    <dbReference type="NCBI Taxonomy" id="196367"/>
    <lineage>
        <taxon>Bacteria</taxon>
        <taxon>Pseudomonadati</taxon>
        <taxon>Pseudomonadota</taxon>
        <taxon>Betaproteobacteria</taxon>
        <taxon>Burkholderiales</taxon>
        <taxon>Burkholderiaceae</taxon>
        <taxon>Caballeronia</taxon>
    </lineage>
</organism>
<feature type="compositionally biased region" description="Polar residues" evidence="1">
    <location>
        <begin position="213"/>
        <end position="227"/>
    </location>
</feature>
<evidence type="ECO:0000256" key="1">
    <source>
        <dbReference type="SAM" id="MobiDB-lite"/>
    </source>
</evidence>
<evidence type="ECO:0000313" key="3">
    <source>
        <dbReference type="Proteomes" id="UP000195221"/>
    </source>
</evidence>
<dbReference type="EMBL" id="NBTZ01000101">
    <property type="protein sequence ID" value="OTP71551.1"/>
    <property type="molecule type" value="Genomic_DNA"/>
</dbReference>
<name>A0A242MK63_CABSO</name>
<proteinExistence type="predicted"/>
<comment type="caution">
    <text evidence="2">The sequence shown here is derived from an EMBL/GenBank/DDBJ whole genome shotgun (WGS) entry which is preliminary data.</text>
</comment>
<evidence type="ECO:0000313" key="2">
    <source>
        <dbReference type="EMBL" id="OTP71551.1"/>
    </source>
</evidence>
<sequence length="227" mass="23535">MLASGLKLATNQIWPFRAPASTSVTDRLNANKGAGNMKTNLMKTTGMAGAAVAFALLGGCSTNGQIAGETMEQATAPLTCTNKAECDAWWGRAQVWVTNHSEYKLQTVTDSIIQTTGPSGGKRALAYQITKTPSNEGTATIGFAAHCDNMLGCEPNPWKAGADFKQFVRGGPSQMGTRSGATASGNALPPVSLAAPTKPIPPAMPVQAMPPTLDNQPGQSGQSQTPE</sequence>
<accession>A0A242MK63</accession>
<feature type="region of interest" description="Disordered" evidence="1">
    <location>
        <begin position="169"/>
        <end position="227"/>
    </location>
</feature>
<dbReference type="Proteomes" id="UP000195221">
    <property type="component" value="Unassembled WGS sequence"/>
</dbReference>